<dbReference type="STRING" id="1229276.DI53_2690"/>
<name>A0A0B8SZS8_9SPHI</name>
<keyword evidence="1" id="KW-0472">Membrane</keyword>
<evidence type="ECO:0000313" key="2">
    <source>
        <dbReference type="EMBL" id="KGE13502.1"/>
    </source>
</evidence>
<reference evidence="3" key="1">
    <citation type="submission" date="2014-04" db="EMBL/GenBank/DDBJ databases">
        <title>Whole-Genome optical mapping and complete genome sequence of Sphingobacterium deserti sp. nov., a new spaces isolated from desert in the west of China.</title>
        <authorList>
            <person name="Teng C."/>
            <person name="Zhou Z."/>
            <person name="Li X."/>
            <person name="Chen M."/>
            <person name="Lin M."/>
            <person name="Wang L."/>
            <person name="Su S."/>
            <person name="Zhang C."/>
            <person name="Zhang W."/>
        </authorList>
    </citation>
    <scope>NUCLEOTIDE SEQUENCE [LARGE SCALE GENOMIC DNA]</scope>
    <source>
        <strain evidence="3">ACCC05744</strain>
    </source>
</reference>
<feature type="transmembrane region" description="Helical" evidence="1">
    <location>
        <begin position="13"/>
        <end position="34"/>
    </location>
</feature>
<reference evidence="2 3" key="2">
    <citation type="journal article" date="2015" name="PLoS ONE">
        <title>Whole-Genome Optical Mapping and Finished Genome Sequence of Sphingobacterium deserti sp. nov., a New Species Isolated from the Western Desert of China.</title>
        <authorList>
            <person name="Teng C."/>
            <person name="Zhou Z."/>
            <person name="Molnar I."/>
            <person name="Li X."/>
            <person name="Tang R."/>
            <person name="Chen M."/>
            <person name="Wang L."/>
            <person name="Su S."/>
            <person name="Zhang W."/>
            <person name="Lin M."/>
        </authorList>
    </citation>
    <scope>NUCLEOTIDE SEQUENCE [LARGE SCALE GENOMIC DNA]</scope>
    <source>
        <strain evidence="3">ACCC05744</strain>
    </source>
</reference>
<dbReference type="OrthoDB" id="4382059at2"/>
<gene>
    <name evidence="2" type="ORF">DI53_2690</name>
</gene>
<protein>
    <submittedName>
        <fullName evidence="2">Uncharacterized protein</fullName>
    </submittedName>
</protein>
<dbReference type="PATRIC" id="fig|1229276.3.peg.2771"/>
<keyword evidence="3" id="KW-1185">Reference proteome</keyword>
<dbReference type="RefSeq" id="WP_052072399.1">
    <property type="nucleotide sequence ID" value="NZ_JJMU01000049.1"/>
</dbReference>
<dbReference type="Proteomes" id="UP000031802">
    <property type="component" value="Unassembled WGS sequence"/>
</dbReference>
<keyword evidence="1" id="KW-1133">Transmembrane helix</keyword>
<keyword evidence="1" id="KW-0812">Transmembrane</keyword>
<dbReference type="EMBL" id="JJMU01000049">
    <property type="protein sequence ID" value="KGE13502.1"/>
    <property type="molecule type" value="Genomic_DNA"/>
</dbReference>
<sequence length="188" mass="21642">MEHVKSQSFANKWWWLFYPILFLLVGMLIYALLWSPDGSLDILRQELRDCREQHTIAYREQLDSIEKMLPEETQQNQESLELDENQKAATVNCDAQVQSGGHGITKTKHIIGDESGRIILQYDTKEIPDEIKVFYDGRLIADTKGLVSGAGQLEWKYDAAQNKPNFCYVEVSAPTQETVWEYIVNCPL</sequence>
<organism evidence="2 3">
    <name type="scientific">Sphingobacterium deserti</name>
    <dbReference type="NCBI Taxonomy" id="1229276"/>
    <lineage>
        <taxon>Bacteria</taxon>
        <taxon>Pseudomonadati</taxon>
        <taxon>Bacteroidota</taxon>
        <taxon>Sphingobacteriia</taxon>
        <taxon>Sphingobacteriales</taxon>
        <taxon>Sphingobacteriaceae</taxon>
        <taxon>Sphingobacterium</taxon>
    </lineage>
</organism>
<dbReference type="eggNOG" id="ENOG5033GTX">
    <property type="taxonomic scope" value="Bacteria"/>
</dbReference>
<comment type="caution">
    <text evidence="2">The sequence shown here is derived from an EMBL/GenBank/DDBJ whole genome shotgun (WGS) entry which is preliminary data.</text>
</comment>
<evidence type="ECO:0000256" key="1">
    <source>
        <dbReference type="SAM" id="Phobius"/>
    </source>
</evidence>
<evidence type="ECO:0000313" key="3">
    <source>
        <dbReference type="Proteomes" id="UP000031802"/>
    </source>
</evidence>
<proteinExistence type="predicted"/>
<dbReference type="AlphaFoldDB" id="A0A0B8SZS8"/>
<accession>A0A0B8SZS8</accession>